<protein>
    <submittedName>
        <fullName evidence="2">Uncharacterized protein pdi298</fullName>
    </submittedName>
</protein>
<accession>G3XKT4</accession>
<proteinExistence type="evidence at transcript level"/>
<feature type="signal peptide" evidence="1">
    <location>
        <begin position="1"/>
        <end position="18"/>
    </location>
</feature>
<evidence type="ECO:0000256" key="1">
    <source>
        <dbReference type="SAM" id="SignalP"/>
    </source>
</evidence>
<gene>
    <name evidence="2" type="primary">pdi298</name>
</gene>
<feature type="chain" id="PRO_5003459698" evidence="1">
    <location>
        <begin position="19"/>
        <end position="187"/>
    </location>
</feature>
<evidence type="ECO:0000313" key="2">
    <source>
        <dbReference type="EMBL" id="BAL02926.1"/>
    </source>
</evidence>
<name>G3XKT4_PHOMI</name>
<keyword evidence="1" id="KW-0732">Signal</keyword>
<dbReference type="EMBL" id="AB672724">
    <property type="protein sequence ID" value="BAL02926.1"/>
    <property type="molecule type" value="mRNA"/>
</dbReference>
<dbReference type="AlphaFoldDB" id="G3XKT4"/>
<organism evidence="2">
    <name type="scientific">Pholiota microspora</name>
    <name type="common">White-rot fungus</name>
    <name type="synonym">Pholiota nameko</name>
    <dbReference type="NCBI Taxonomy" id="1538424"/>
    <lineage>
        <taxon>Eukaryota</taxon>
        <taxon>Fungi</taxon>
        <taxon>Dikarya</taxon>
        <taxon>Basidiomycota</taxon>
        <taxon>Agaricomycotina</taxon>
        <taxon>Agaricomycetes</taxon>
        <taxon>Agaricomycetidae</taxon>
        <taxon>Agaricales</taxon>
        <taxon>Agaricineae</taxon>
        <taxon>Strophariaceae</taxon>
        <taxon>Pholiota</taxon>
    </lineage>
</organism>
<sequence length="187" mass="19826">MLFLSFIAPLSLLALVAGNPVAIEDICQGNKVVTSTQFIGENKNVKLEHITCDAIKASEVAEKGALLQARQTPNVCGAPCTTDCFLPAGGGPDPNDCHIIADALRFDSQNVAPVFTVTNGTNNVLSLTFASCTSFFLNQATTSLTYCRTDFASLVDFIAPNCQATQNAHGGLCVANDGRWFVQVQHA</sequence>
<reference evidence="2" key="1">
    <citation type="submission" date="2011-09" db="EMBL/GenBank/DDBJ databases">
        <title>Phosphate deficiency-inducible genes from Pholiota nameko strain N2.</title>
        <authorList>
            <person name="Kudo T."/>
            <person name="Tasaki Y."/>
            <person name="Hara T."/>
            <person name="Joh T."/>
        </authorList>
    </citation>
    <scope>NUCLEOTIDE SEQUENCE</scope>
    <source>
        <strain evidence="2">N2</strain>
    </source>
</reference>